<dbReference type="InterPro" id="IPR045274">
    <property type="entry name" value="WAK-like"/>
</dbReference>
<dbReference type="GO" id="GO:0005886">
    <property type="term" value="C:plasma membrane"/>
    <property type="evidence" value="ECO:0007669"/>
    <property type="project" value="TreeGrafter"/>
</dbReference>
<organism evidence="4 5">
    <name type="scientific">Malus baccata</name>
    <name type="common">Siberian crab apple</name>
    <name type="synonym">Pyrus baccata</name>
    <dbReference type="NCBI Taxonomy" id="106549"/>
    <lineage>
        <taxon>Eukaryota</taxon>
        <taxon>Viridiplantae</taxon>
        <taxon>Streptophyta</taxon>
        <taxon>Embryophyta</taxon>
        <taxon>Tracheophyta</taxon>
        <taxon>Spermatophyta</taxon>
        <taxon>Magnoliopsida</taxon>
        <taxon>eudicotyledons</taxon>
        <taxon>Gunneridae</taxon>
        <taxon>Pentapetalae</taxon>
        <taxon>rosids</taxon>
        <taxon>fabids</taxon>
        <taxon>Rosales</taxon>
        <taxon>Rosaceae</taxon>
        <taxon>Amygdaloideae</taxon>
        <taxon>Maleae</taxon>
        <taxon>Malus</taxon>
    </lineage>
</organism>
<dbReference type="InterPro" id="IPR000719">
    <property type="entry name" value="Prot_kinase_dom"/>
</dbReference>
<keyword evidence="5" id="KW-1185">Reference proteome</keyword>
<dbReference type="Gene3D" id="1.10.510.10">
    <property type="entry name" value="Transferase(Phosphotransferase) domain 1"/>
    <property type="match status" value="1"/>
</dbReference>
<keyword evidence="1" id="KW-0547">Nucleotide-binding</keyword>
<dbReference type="PROSITE" id="PS50011">
    <property type="entry name" value="PROTEIN_KINASE_DOM"/>
    <property type="match status" value="1"/>
</dbReference>
<evidence type="ECO:0000313" key="5">
    <source>
        <dbReference type="Proteomes" id="UP000315295"/>
    </source>
</evidence>
<evidence type="ECO:0000313" key="4">
    <source>
        <dbReference type="EMBL" id="TQE03766.1"/>
    </source>
</evidence>
<dbReference type="EMBL" id="VIEB01000150">
    <property type="protein sequence ID" value="TQE03766.1"/>
    <property type="molecule type" value="Genomic_DNA"/>
</dbReference>
<accession>A0A540MY95</accession>
<evidence type="ECO:0000256" key="2">
    <source>
        <dbReference type="ARBA" id="ARBA00022840"/>
    </source>
</evidence>
<reference evidence="4 5" key="1">
    <citation type="journal article" date="2019" name="G3 (Bethesda)">
        <title>Sequencing of a Wild Apple (Malus baccata) Genome Unravels the Differences Between Cultivated and Wild Apple Species Regarding Disease Resistance and Cold Tolerance.</title>
        <authorList>
            <person name="Chen X."/>
        </authorList>
    </citation>
    <scope>NUCLEOTIDE SEQUENCE [LARGE SCALE GENOMIC DNA]</scope>
    <source>
        <strain evidence="5">cv. Shandingzi</strain>
        <tissue evidence="4">Leaves</tissue>
    </source>
</reference>
<keyword evidence="2" id="KW-0067">ATP-binding</keyword>
<evidence type="ECO:0000256" key="1">
    <source>
        <dbReference type="ARBA" id="ARBA00022741"/>
    </source>
</evidence>
<dbReference type="PANTHER" id="PTHR27005:SF468">
    <property type="entry name" value="OS01G0310500 PROTEIN"/>
    <property type="match status" value="1"/>
</dbReference>
<dbReference type="AlphaFoldDB" id="A0A540MY95"/>
<dbReference type="GO" id="GO:0004674">
    <property type="term" value="F:protein serine/threonine kinase activity"/>
    <property type="evidence" value="ECO:0007669"/>
    <property type="project" value="TreeGrafter"/>
</dbReference>
<protein>
    <recommendedName>
        <fullName evidence="3">Protein kinase domain-containing protein</fullName>
    </recommendedName>
</protein>
<dbReference type="InterPro" id="IPR011009">
    <property type="entry name" value="Kinase-like_dom_sf"/>
</dbReference>
<name>A0A540MY95_MALBA</name>
<dbReference type="GO" id="GO:0007166">
    <property type="term" value="P:cell surface receptor signaling pathway"/>
    <property type="evidence" value="ECO:0007669"/>
    <property type="project" value="InterPro"/>
</dbReference>
<feature type="domain" description="Protein kinase" evidence="3">
    <location>
        <begin position="1"/>
        <end position="144"/>
    </location>
</feature>
<comment type="caution">
    <text evidence="4">The sequence shown here is derived from an EMBL/GenBank/DDBJ whole genome shotgun (WGS) entry which is preliminary data.</text>
</comment>
<dbReference type="Pfam" id="PF00069">
    <property type="entry name" value="Pkinase"/>
    <property type="match status" value="1"/>
</dbReference>
<dbReference type="PANTHER" id="PTHR27005">
    <property type="entry name" value="WALL-ASSOCIATED RECEPTOR KINASE-LIKE 21"/>
    <property type="match status" value="1"/>
</dbReference>
<evidence type="ECO:0000259" key="3">
    <source>
        <dbReference type="PROSITE" id="PS50011"/>
    </source>
</evidence>
<sequence length="189" mass="20867">MSYTAKIADFGTSVYVPEDRDHLSTVVKGTFGYLDPEYYSRQEITEKSDVYSFGVVLVKLLTSQKAIDANRPRENINLASGLFVHLDQIVDGEIINEGNFETVQKVSNLAEICLRDHGDGRPLMKEVVMELEGVMSTIAKHPAGGEKVNFFRSPKATNYLPGLPSNAYVVDVGGDDASSSSIKPYDDRR</sequence>
<gene>
    <name evidence="4" type="ORF">C1H46_010573</name>
</gene>
<dbReference type="SUPFAM" id="SSF56112">
    <property type="entry name" value="Protein kinase-like (PK-like)"/>
    <property type="match status" value="1"/>
</dbReference>
<dbReference type="GO" id="GO:0005524">
    <property type="term" value="F:ATP binding"/>
    <property type="evidence" value="ECO:0007669"/>
    <property type="project" value="UniProtKB-KW"/>
</dbReference>
<dbReference type="Proteomes" id="UP000315295">
    <property type="component" value="Unassembled WGS sequence"/>
</dbReference>
<proteinExistence type="predicted"/>